<proteinExistence type="predicted"/>
<feature type="domain" description="Major facilitator superfamily (MFS) profile" evidence="6">
    <location>
        <begin position="15"/>
        <end position="468"/>
    </location>
</feature>
<organism evidence="7 8">
    <name type="scientific">Mycolicibacterium hodleri</name>
    <dbReference type="NCBI Taxonomy" id="49897"/>
    <lineage>
        <taxon>Bacteria</taxon>
        <taxon>Bacillati</taxon>
        <taxon>Actinomycetota</taxon>
        <taxon>Actinomycetes</taxon>
        <taxon>Mycobacteriales</taxon>
        <taxon>Mycobacteriaceae</taxon>
        <taxon>Mycolicibacterium</taxon>
    </lineage>
</organism>
<name>A0A544VYH6_9MYCO</name>
<feature type="transmembrane region" description="Helical" evidence="5">
    <location>
        <begin position="444"/>
        <end position="464"/>
    </location>
</feature>
<dbReference type="PANTHER" id="PTHR42718">
    <property type="entry name" value="MAJOR FACILITATOR SUPERFAMILY MULTIDRUG TRANSPORTER MFSC"/>
    <property type="match status" value="1"/>
</dbReference>
<dbReference type="Gene3D" id="1.20.1250.20">
    <property type="entry name" value="MFS general substrate transporter like domains"/>
    <property type="match status" value="1"/>
</dbReference>
<evidence type="ECO:0000313" key="8">
    <source>
        <dbReference type="Proteomes" id="UP000315759"/>
    </source>
</evidence>
<protein>
    <submittedName>
        <fullName evidence="7">MFS transporter</fullName>
    </submittedName>
</protein>
<keyword evidence="2 5" id="KW-0812">Transmembrane</keyword>
<feature type="transmembrane region" description="Helical" evidence="5">
    <location>
        <begin position="50"/>
        <end position="69"/>
    </location>
</feature>
<evidence type="ECO:0000256" key="5">
    <source>
        <dbReference type="SAM" id="Phobius"/>
    </source>
</evidence>
<feature type="transmembrane region" description="Helical" evidence="5">
    <location>
        <begin position="309"/>
        <end position="331"/>
    </location>
</feature>
<comment type="caution">
    <text evidence="7">The sequence shown here is derived from an EMBL/GenBank/DDBJ whole genome shotgun (WGS) entry which is preliminary data.</text>
</comment>
<dbReference type="GO" id="GO:0022857">
    <property type="term" value="F:transmembrane transporter activity"/>
    <property type="evidence" value="ECO:0007669"/>
    <property type="project" value="InterPro"/>
</dbReference>
<dbReference type="EMBL" id="VIFX01000024">
    <property type="protein sequence ID" value="TQR85031.1"/>
    <property type="molecule type" value="Genomic_DNA"/>
</dbReference>
<keyword evidence="4 5" id="KW-0472">Membrane</keyword>
<evidence type="ECO:0000256" key="1">
    <source>
        <dbReference type="ARBA" id="ARBA00004651"/>
    </source>
</evidence>
<dbReference type="GO" id="GO:0005886">
    <property type="term" value="C:plasma membrane"/>
    <property type="evidence" value="ECO:0007669"/>
    <property type="project" value="UniProtKB-SubCell"/>
</dbReference>
<sequence length="478" mass="49605">MTATTTLPLRRAVPVLAVVLIADLMDLLDTTIANLAGPSIRADLGGDETTLQWVLAAYTTTLAIGLVTSGRLGDILGRRRLFLLGMTGFTVASLGCGLAPGVGSLIAARAVQGLAGAVMIPQGFALVKVVFPPDRLRAALIPFGPIMGLGTVAGPILAGWLLHLDLFGSQWRAIFLVNVPIGILTVILGWFLLPKHSGEDPELRVDLGGVALLTLASLLLIVPLVEGRQFGWPAWSFVMIGAALVATALFTRWERRSRHPVLPPSLFARRSFVVGLVITGAFFASFTGFQLAVNLLFQLGLGWSPLNTGFALIPWALGTAVAIGLSGAVLAEKFGRSSMQVGLGVAAAGLLGLWWILGHAGGQLTAWTVAPALFVIGFGSGLVFVPSFDYILGDATVEEAGAGSGMLNAVQQFANAIGFAALGTLFFARASVGGVAAIFSAAELVILVAAALYVVTLLLVGLLPKHIRVSGSAMSAQS</sequence>
<dbReference type="Pfam" id="PF07690">
    <property type="entry name" value="MFS_1"/>
    <property type="match status" value="1"/>
</dbReference>
<dbReference type="InterPro" id="IPR036259">
    <property type="entry name" value="MFS_trans_sf"/>
</dbReference>
<evidence type="ECO:0000256" key="2">
    <source>
        <dbReference type="ARBA" id="ARBA00022692"/>
    </source>
</evidence>
<feature type="transmembrane region" description="Helical" evidence="5">
    <location>
        <begin position="81"/>
        <end position="100"/>
    </location>
</feature>
<reference evidence="7 8" key="1">
    <citation type="submission" date="2018-10" db="EMBL/GenBank/DDBJ databases">
        <title>Draft genome of Mycobacterium hodleri strain B.</title>
        <authorList>
            <person name="Amande T.J."/>
            <person name="Mcgenity T.J."/>
        </authorList>
    </citation>
    <scope>NUCLEOTIDE SEQUENCE [LARGE SCALE GENOMIC DNA]</scope>
    <source>
        <strain evidence="7 8">B</strain>
    </source>
</reference>
<dbReference type="InterPro" id="IPR020846">
    <property type="entry name" value="MFS_dom"/>
</dbReference>
<feature type="transmembrane region" description="Helical" evidence="5">
    <location>
        <begin position="272"/>
        <end position="297"/>
    </location>
</feature>
<dbReference type="PROSITE" id="PS50850">
    <property type="entry name" value="MFS"/>
    <property type="match status" value="1"/>
</dbReference>
<evidence type="ECO:0000256" key="4">
    <source>
        <dbReference type="ARBA" id="ARBA00023136"/>
    </source>
</evidence>
<feature type="transmembrane region" description="Helical" evidence="5">
    <location>
        <begin position="230"/>
        <end position="251"/>
    </location>
</feature>
<dbReference type="CDD" id="cd17321">
    <property type="entry name" value="MFS_MMR_MDR_like"/>
    <property type="match status" value="1"/>
</dbReference>
<feature type="transmembrane region" description="Helical" evidence="5">
    <location>
        <begin position="106"/>
        <end position="127"/>
    </location>
</feature>
<dbReference type="Gene3D" id="1.20.1720.10">
    <property type="entry name" value="Multidrug resistance protein D"/>
    <property type="match status" value="1"/>
</dbReference>
<dbReference type="Proteomes" id="UP000315759">
    <property type="component" value="Unassembled WGS sequence"/>
</dbReference>
<feature type="transmembrane region" description="Helical" evidence="5">
    <location>
        <begin position="205"/>
        <end position="224"/>
    </location>
</feature>
<feature type="transmembrane region" description="Helical" evidence="5">
    <location>
        <begin position="139"/>
        <end position="161"/>
    </location>
</feature>
<dbReference type="RefSeq" id="WP_142553534.1">
    <property type="nucleotide sequence ID" value="NZ_VIFX01000024.1"/>
</dbReference>
<keyword evidence="3 5" id="KW-1133">Transmembrane helix</keyword>
<keyword evidence="8" id="KW-1185">Reference proteome</keyword>
<feature type="transmembrane region" description="Helical" evidence="5">
    <location>
        <begin position="338"/>
        <end position="357"/>
    </location>
</feature>
<accession>A0A544VYH6</accession>
<dbReference type="SUPFAM" id="SSF103473">
    <property type="entry name" value="MFS general substrate transporter"/>
    <property type="match status" value="1"/>
</dbReference>
<comment type="subcellular location">
    <subcellularLocation>
        <location evidence="1">Cell membrane</location>
        <topology evidence="1">Multi-pass membrane protein</topology>
    </subcellularLocation>
</comment>
<evidence type="ECO:0000259" key="6">
    <source>
        <dbReference type="PROSITE" id="PS50850"/>
    </source>
</evidence>
<dbReference type="PANTHER" id="PTHR42718:SF39">
    <property type="entry name" value="ACTINORHODIN TRANSPORTER-RELATED"/>
    <property type="match status" value="1"/>
</dbReference>
<evidence type="ECO:0000313" key="7">
    <source>
        <dbReference type="EMBL" id="TQR85031.1"/>
    </source>
</evidence>
<feature type="transmembrane region" description="Helical" evidence="5">
    <location>
        <begin position="12"/>
        <end position="30"/>
    </location>
</feature>
<feature type="transmembrane region" description="Helical" evidence="5">
    <location>
        <begin position="173"/>
        <end position="193"/>
    </location>
</feature>
<dbReference type="InterPro" id="IPR011701">
    <property type="entry name" value="MFS"/>
</dbReference>
<dbReference type="AlphaFoldDB" id="A0A544VYH6"/>
<gene>
    <name evidence="7" type="ORF">D8S82_18710</name>
</gene>
<evidence type="ECO:0000256" key="3">
    <source>
        <dbReference type="ARBA" id="ARBA00022989"/>
    </source>
</evidence>
<feature type="transmembrane region" description="Helical" evidence="5">
    <location>
        <begin position="369"/>
        <end position="392"/>
    </location>
</feature>
<feature type="transmembrane region" description="Helical" evidence="5">
    <location>
        <begin position="413"/>
        <end position="438"/>
    </location>
</feature>